<evidence type="ECO:0000259" key="9">
    <source>
        <dbReference type="Pfam" id="PF00501"/>
    </source>
</evidence>
<feature type="binding site" evidence="8">
    <location>
        <position position="585"/>
    </location>
    <ligand>
        <name>CoA</name>
        <dbReference type="ChEBI" id="CHEBI:57287"/>
    </ligand>
</feature>
<keyword evidence="3 8" id="KW-0479">Metal-binding</keyword>
<dbReference type="InterPro" id="IPR000873">
    <property type="entry name" value="AMP-dep_synth/lig_dom"/>
</dbReference>
<evidence type="ECO:0000259" key="10">
    <source>
        <dbReference type="Pfam" id="PF13193"/>
    </source>
</evidence>
<dbReference type="RefSeq" id="WP_230435172.1">
    <property type="nucleotide sequence ID" value="NZ_CP087715.1"/>
</dbReference>
<feature type="binding site" evidence="8">
    <location>
        <position position="501"/>
    </location>
    <ligand>
        <name>ATP</name>
        <dbReference type="ChEBI" id="CHEBI:30616"/>
    </ligand>
</feature>
<proteinExistence type="inferred from homology"/>
<keyword evidence="2 8" id="KW-0436">Ligase</keyword>
<dbReference type="HAMAP" id="MF_01123">
    <property type="entry name" value="Ac_CoA_synth"/>
    <property type="match status" value="1"/>
</dbReference>
<comment type="similarity">
    <text evidence="1 8">Belongs to the ATP-dependent AMP-binding enzyme family.</text>
</comment>
<dbReference type="Pfam" id="PF00501">
    <property type="entry name" value="AMP-binding"/>
    <property type="match status" value="1"/>
</dbReference>
<dbReference type="CDD" id="cd05966">
    <property type="entry name" value="ACS"/>
    <property type="match status" value="1"/>
</dbReference>
<feature type="domain" description="AMP-dependent synthetase/ligase" evidence="9">
    <location>
        <begin position="84"/>
        <end position="470"/>
    </location>
</feature>
<evidence type="ECO:0000313" key="13">
    <source>
        <dbReference type="Proteomes" id="UP001597264"/>
    </source>
</evidence>
<dbReference type="Proteomes" id="UP001597264">
    <property type="component" value="Unassembled WGS sequence"/>
</dbReference>
<keyword evidence="6 8" id="KW-0460">Magnesium</keyword>
<feature type="binding site" evidence="8">
    <location>
        <begin position="388"/>
        <end position="390"/>
    </location>
    <ligand>
        <name>ATP</name>
        <dbReference type="ChEBI" id="CHEBI:30616"/>
    </ligand>
</feature>
<evidence type="ECO:0000313" key="12">
    <source>
        <dbReference type="EMBL" id="MFD1218342.1"/>
    </source>
</evidence>
<feature type="domain" description="Acetyl-coenzyme A synthetase N-terminal" evidence="11">
    <location>
        <begin position="25"/>
        <end position="82"/>
    </location>
</feature>
<sequence length="653" mass="71421">MTSNSETYPVPAAYAANTLLDEARYFELYNHSIEDNDGFWREQAQRIDWIEPFTQVKDVSFAKDDLHIRWFADGKLNVAANCLDRHLAEHADTTAILWVGDEPGTSRAISYRELHREVCRFANGLKSLGVQKGDVVTIYMPMIPEAAVAMLACARIGAVHSVVFAGFSPEALAGRMDDGNSRTLITANAGRRGGRSVPLKQNVDKAVALCSETTVENVVVVNYTDDETPWNDRIDRDYANLVAAQSDDCPAAVMGAEDPLFILYTSGSTGKPKGVVHTSGGYITYASITHEYVFDYRRGERYWCAADIGWITGHSYIIYGPLANGATTVMYEGVPHYPDVTRVAQIIDDHDINILYIAPTAIRALMAEGDKPVAGADLKSLRLLGTVGEPINPEAWKWYHRNFGRGQCPIVDTWWQTETGAAMLTPLPGATVLKPGAATRPFFGVQPALVDNEGNILEGATEGNLVLLGSWPGQMRTVFGDHQRFADTYFSTFDNMYFTGDGARRDEDGYYWITGRVDDVLNVSGHRMGTAELESALVAHEAVAEAAVVGYPHDIKGQGIYVYVTLNSGVEPSGAMHKTLCNWLRSEIGPIATPDVIQWAPGLPKTRSGKIMRRILRKVAADECDQLGDTSTLADPGVVDELVANRAAVSDSA</sequence>
<comment type="caution">
    <text evidence="8">Lacks conserved residue(s) required for the propagation of feature annotation.</text>
</comment>
<feature type="binding site" evidence="8">
    <location>
        <position position="540"/>
    </location>
    <ligand>
        <name>Mg(2+)</name>
        <dbReference type="ChEBI" id="CHEBI:18420"/>
    </ligand>
</feature>
<feature type="binding site" evidence="8">
    <location>
        <position position="527"/>
    </location>
    <ligand>
        <name>ATP</name>
        <dbReference type="ChEBI" id="CHEBI:30616"/>
    </ligand>
</feature>
<dbReference type="NCBIfam" id="NF001208">
    <property type="entry name" value="PRK00174.1"/>
    <property type="match status" value="1"/>
</dbReference>
<feature type="domain" description="AMP-binding enzyme C-terminal" evidence="10">
    <location>
        <begin position="532"/>
        <end position="610"/>
    </location>
</feature>
<feature type="modified residue" description="N6-acetyllysine" evidence="8">
    <location>
        <position position="610"/>
    </location>
</feature>
<evidence type="ECO:0000256" key="8">
    <source>
        <dbReference type="HAMAP-Rule" id="MF_01123"/>
    </source>
</evidence>
<evidence type="ECO:0000256" key="5">
    <source>
        <dbReference type="ARBA" id="ARBA00022840"/>
    </source>
</evidence>
<dbReference type="Gene3D" id="3.30.300.30">
    <property type="match status" value="1"/>
</dbReference>
<name>A0ABW3UDR1_9GAMM</name>
<dbReference type="EMBL" id="JBHTLR010000034">
    <property type="protein sequence ID" value="MFD1218342.1"/>
    <property type="molecule type" value="Genomic_DNA"/>
</dbReference>
<comment type="catalytic activity">
    <reaction evidence="8">
        <text>acetate + ATP + CoA = acetyl-CoA + AMP + diphosphate</text>
        <dbReference type="Rhea" id="RHEA:23176"/>
        <dbReference type="ChEBI" id="CHEBI:30089"/>
        <dbReference type="ChEBI" id="CHEBI:30616"/>
        <dbReference type="ChEBI" id="CHEBI:33019"/>
        <dbReference type="ChEBI" id="CHEBI:57287"/>
        <dbReference type="ChEBI" id="CHEBI:57288"/>
        <dbReference type="ChEBI" id="CHEBI:456215"/>
        <dbReference type="EC" id="6.2.1.1"/>
    </reaction>
</comment>
<comment type="PTM">
    <text evidence="8">Acetylated. Deacetylation by the SIR2-homolog deacetylase activates the enzyme.</text>
</comment>
<gene>
    <name evidence="12" type="primary">acs</name>
    <name evidence="8" type="synonym">acsA</name>
    <name evidence="12" type="ORF">ACFQ2X_17200</name>
</gene>
<dbReference type="PANTHER" id="PTHR24095">
    <property type="entry name" value="ACETYL-COENZYME A SYNTHETASE"/>
    <property type="match status" value="1"/>
</dbReference>
<dbReference type="SUPFAM" id="SSF56801">
    <property type="entry name" value="Acetyl-CoA synthetase-like"/>
    <property type="match status" value="1"/>
</dbReference>
<feature type="binding site" evidence="8">
    <location>
        <position position="516"/>
    </location>
    <ligand>
        <name>ATP</name>
        <dbReference type="ChEBI" id="CHEBI:30616"/>
    </ligand>
</feature>
<evidence type="ECO:0000256" key="2">
    <source>
        <dbReference type="ARBA" id="ARBA00022598"/>
    </source>
</evidence>
<dbReference type="InterPro" id="IPR032387">
    <property type="entry name" value="ACAS_N"/>
</dbReference>
<feature type="binding site" evidence="8">
    <location>
        <position position="524"/>
    </location>
    <ligand>
        <name>CoA</name>
        <dbReference type="ChEBI" id="CHEBI:57287"/>
    </ligand>
</feature>
<dbReference type="InterPro" id="IPR025110">
    <property type="entry name" value="AMP-bd_C"/>
</dbReference>
<dbReference type="GO" id="GO:0003987">
    <property type="term" value="F:acetate-CoA ligase activity"/>
    <property type="evidence" value="ECO:0007669"/>
    <property type="project" value="UniProtKB-EC"/>
</dbReference>
<protein>
    <recommendedName>
        <fullName evidence="8">Acetyl-coenzyme A synthetase</fullName>
        <shortName evidence="8">AcCoA synthetase</shortName>
        <shortName evidence="8">Acs</shortName>
        <ecNumber evidence="8">6.2.1.1</ecNumber>
    </recommendedName>
    <alternativeName>
        <fullName evidence="8">Acetate--CoA ligase</fullName>
    </alternativeName>
    <alternativeName>
        <fullName evidence="8">Acyl-activating enzyme</fullName>
    </alternativeName>
</protein>
<dbReference type="Gene3D" id="3.40.50.12780">
    <property type="entry name" value="N-terminal domain of ligase-like"/>
    <property type="match status" value="1"/>
</dbReference>
<dbReference type="PANTHER" id="PTHR24095:SF243">
    <property type="entry name" value="ACETYL-COENZYME A SYNTHETASE"/>
    <property type="match status" value="1"/>
</dbReference>
<evidence type="ECO:0000259" key="11">
    <source>
        <dbReference type="Pfam" id="PF16177"/>
    </source>
</evidence>
<dbReference type="Pfam" id="PF13193">
    <property type="entry name" value="AMP-binding_C"/>
    <property type="match status" value="1"/>
</dbReference>
<evidence type="ECO:0000256" key="1">
    <source>
        <dbReference type="ARBA" id="ARBA00006432"/>
    </source>
</evidence>
<dbReference type="Pfam" id="PF16177">
    <property type="entry name" value="ACAS_N"/>
    <property type="match status" value="1"/>
</dbReference>
<feature type="binding site" evidence="8">
    <location>
        <position position="312"/>
    </location>
    <ligand>
        <name>CoA</name>
        <dbReference type="ChEBI" id="CHEBI:57287"/>
    </ligand>
</feature>
<dbReference type="NCBIfam" id="TIGR02188">
    <property type="entry name" value="Ac_CoA_lig_AcsA"/>
    <property type="match status" value="1"/>
</dbReference>
<dbReference type="InterPro" id="IPR020845">
    <property type="entry name" value="AMP-binding_CS"/>
</dbReference>
<dbReference type="InterPro" id="IPR011904">
    <property type="entry name" value="Ac_CoA_lig"/>
</dbReference>
<dbReference type="PROSITE" id="PS00455">
    <property type="entry name" value="AMP_BINDING"/>
    <property type="match status" value="1"/>
</dbReference>
<feature type="binding site" evidence="8">
    <location>
        <position position="543"/>
    </location>
    <ligand>
        <name>Mg(2+)</name>
        <dbReference type="ChEBI" id="CHEBI:18420"/>
    </ligand>
</feature>
<dbReference type="InterPro" id="IPR045851">
    <property type="entry name" value="AMP-bd_C_sf"/>
</dbReference>
<feature type="binding site" evidence="8">
    <location>
        <begin position="412"/>
        <end position="417"/>
    </location>
    <ligand>
        <name>ATP</name>
        <dbReference type="ChEBI" id="CHEBI:30616"/>
    </ligand>
</feature>
<comment type="function">
    <text evidence="8">Catalyzes the conversion of acetate into acetyl-CoA (AcCoA), an essential intermediate at the junction of anabolic and catabolic pathways. AcsA undergoes a two-step reaction. In the first half reaction, AcsA combines acetate with ATP to form acetyl-adenylate (AcAMP) intermediate. In the second half reaction, it can then transfer the acetyl group from AcAMP to the sulfhydryl group of CoA, forming the product AcCoA.</text>
</comment>
<keyword evidence="4 8" id="KW-0547">Nucleotide-binding</keyword>
<keyword evidence="13" id="KW-1185">Reference proteome</keyword>
<dbReference type="EC" id="6.2.1.1" evidence="8"/>
<accession>A0ABW3UDR1</accession>
<keyword evidence="5 8" id="KW-0067">ATP-binding</keyword>
<feature type="binding site" evidence="8">
    <location>
        <position position="538"/>
    </location>
    <ligand>
        <name>Mg(2+)</name>
        <dbReference type="ChEBI" id="CHEBI:18420"/>
    </ligand>
</feature>
<reference evidence="13" key="1">
    <citation type="journal article" date="2019" name="Int. J. Syst. Evol. Microbiol.">
        <title>The Global Catalogue of Microorganisms (GCM) 10K type strain sequencing project: providing services to taxonomists for standard genome sequencing and annotation.</title>
        <authorList>
            <consortium name="The Broad Institute Genomics Platform"/>
            <consortium name="The Broad Institute Genome Sequencing Center for Infectious Disease"/>
            <person name="Wu L."/>
            <person name="Ma J."/>
        </authorList>
    </citation>
    <scope>NUCLEOTIDE SEQUENCE [LARGE SCALE GENOMIC DNA]</scope>
    <source>
        <strain evidence="13">CCUG 54356</strain>
    </source>
</reference>
<evidence type="ECO:0000256" key="4">
    <source>
        <dbReference type="ARBA" id="ARBA00022741"/>
    </source>
</evidence>
<evidence type="ECO:0000256" key="7">
    <source>
        <dbReference type="ARBA" id="ARBA00022990"/>
    </source>
</evidence>
<comment type="caution">
    <text evidence="12">The sequence shown here is derived from an EMBL/GenBank/DDBJ whole genome shotgun (WGS) entry which is preliminary data.</text>
</comment>
<evidence type="ECO:0000256" key="6">
    <source>
        <dbReference type="ARBA" id="ARBA00022842"/>
    </source>
</evidence>
<organism evidence="12 13">
    <name type="scientific">Microbulbifer celer</name>
    <dbReference type="NCBI Taxonomy" id="435905"/>
    <lineage>
        <taxon>Bacteria</taxon>
        <taxon>Pseudomonadati</taxon>
        <taxon>Pseudomonadota</taxon>
        <taxon>Gammaproteobacteria</taxon>
        <taxon>Cellvibrionales</taxon>
        <taxon>Microbulbiferaceae</taxon>
        <taxon>Microbulbifer</taxon>
    </lineage>
</organism>
<feature type="binding site" evidence="8">
    <location>
        <begin position="192"/>
        <end position="195"/>
    </location>
    <ligand>
        <name>CoA</name>
        <dbReference type="ChEBI" id="CHEBI:57287"/>
    </ligand>
</feature>
<keyword evidence="7 8" id="KW-0007">Acetylation</keyword>
<dbReference type="InterPro" id="IPR042099">
    <property type="entry name" value="ANL_N_sf"/>
</dbReference>
<evidence type="ECO:0000256" key="3">
    <source>
        <dbReference type="ARBA" id="ARBA00022723"/>
    </source>
</evidence>
<comment type="cofactor">
    <cofactor evidence="8">
        <name>Mg(2+)</name>
        <dbReference type="ChEBI" id="CHEBI:18420"/>
    </cofactor>
</comment>